<evidence type="ECO:0000313" key="3">
    <source>
        <dbReference type="Proteomes" id="UP000019116"/>
    </source>
</evidence>
<feature type="region of interest" description="Disordered" evidence="1">
    <location>
        <begin position="53"/>
        <end position="81"/>
    </location>
</feature>
<dbReference type="Gramene" id="TraesLDM4B03G02315770.1">
    <property type="protein sequence ID" value="TraesLDM4B03G02315770.1.CDS1"/>
    <property type="gene ID" value="TraesLDM4B03G02315770"/>
</dbReference>
<dbReference type="EnsemblPlants" id="TraesCS4B02G151100.1">
    <property type="protein sequence ID" value="TraesCS4B02G151100.1.cds1"/>
    <property type="gene ID" value="TraesCS4B02G151100"/>
</dbReference>
<feature type="region of interest" description="Disordered" evidence="1">
    <location>
        <begin position="1"/>
        <end position="26"/>
    </location>
</feature>
<evidence type="ECO:0000313" key="2">
    <source>
        <dbReference type="EnsemblPlants" id="TraesCS4B02G151100.1.cds1"/>
    </source>
</evidence>
<reference evidence="2" key="2">
    <citation type="submission" date="2018-10" db="UniProtKB">
        <authorList>
            <consortium name="EnsemblPlants"/>
        </authorList>
    </citation>
    <scope>IDENTIFICATION</scope>
</reference>
<accession>A0A3B6IQ47</accession>
<protein>
    <submittedName>
        <fullName evidence="2">Uncharacterized protein</fullName>
    </submittedName>
</protein>
<dbReference type="Gramene" id="TraesCS4B03G0375500.1">
    <property type="protein sequence ID" value="TraesCS4B03G0375500.1.CDS1"/>
    <property type="gene ID" value="TraesCS4B03G0375500"/>
</dbReference>
<dbReference type="Gramene" id="TraesSTA4B03G02309870.1">
    <property type="protein sequence ID" value="TraesSTA4B03G02309870.1.CDS1"/>
    <property type="gene ID" value="TraesSTA4B03G02309870"/>
</dbReference>
<dbReference type="Gramene" id="TraesLAC4B03G02267930.1">
    <property type="protein sequence ID" value="TraesLAC4B03G02267930.1.CDS1"/>
    <property type="gene ID" value="TraesLAC4B03G02267930"/>
</dbReference>
<dbReference type="Gramene" id="TraesCLE_scaffold_008503_01G000100.1">
    <property type="protein sequence ID" value="TraesCLE_scaffold_008503_01G000100.1"/>
    <property type="gene ID" value="TraesCLE_scaffold_008503_01G000100"/>
</dbReference>
<dbReference type="Gramene" id="TraesPARA_EIv1.0_1352340.1">
    <property type="protein sequence ID" value="TraesPARA_EIv1.0_1352340.1.CDS1"/>
    <property type="gene ID" value="TraesPARA_EIv1.0_1352340"/>
</dbReference>
<name>A0A3B6IQ47_WHEAT</name>
<sequence length="81" mass="8973">MASNRRVGVQRKSDYLSGAVDSGDDPRVAHLEQCRPIGPGEDVDLALELPHLEGKAGNMKNQRQSSQHEEDEAALLHERKK</sequence>
<keyword evidence="3" id="KW-1185">Reference proteome</keyword>
<dbReference type="Gramene" id="TraesMAC4B03G02295230.1">
    <property type="protein sequence ID" value="TraesMAC4B03G02295230.1.CDS1"/>
    <property type="gene ID" value="TraesMAC4B03G02295230"/>
</dbReference>
<reference evidence="2" key="1">
    <citation type="submission" date="2018-08" db="EMBL/GenBank/DDBJ databases">
        <authorList>
            <person name="Rossello M."/>
        </authorList>
    </citation>
    <scope>NUCLEOTIDE SEQUENCE [LARGE SCALE GENOMIC DNA]</scope>
    <source>
        <strain evidence="2">cv. Chinese Spring</strain>
    </source>
</reference>
<dbReference type="Gramene" id="TraesJAG4B03G02291650.1">
    <property type="protein sequence ID" value="TraesJAG4B03G02291650.1.CDS1"/>
    <property type="gene ID" value="TraesJAG4B03G02291650"/>
</dbReference>
<dbReference type="Gramene" id="TraesCS4B02G151100.1">
    <property type="protein sequence ID" value="TraesCS4B02G151100.1.cds1"/>
    <property type="gene ID" value="TraesCS4B02G151100"/>
</dbReference>
<dbReference type="Gramene" id="TraesARI4B03G02351850.1">
    <property type="protein sequence ID" value="TraesARI4B03G02351850.1.CDS1"/>
    <property type="gene ID" value="TraesARI4B03G02351850"/>
</dbReference>
<dbReference type="Gramene" id="TraesJUL4B03G02316000.1">
    <property type="protein sequence ID" value="TraesJUL4B03G02316000.1.CDS1"/>
    <property type="gene ID" value="TraesJUL4B03G02316000"/>
</dbReference>
<proteinExistence type="predicted"/>
<dbReference type="Gramene" id="TraesNOR4B03G02309680.1">
    <property type="protein sequence ID" value="TraesNOR4B03G02309680.1.CDS1"/>
    <property type="gene ID" value="TraesNOR4B03G02309680"/>
</dbReference>
<dbReference type="AlphaFoldDB" id="A0A3B6IQ47"/>
<dbReference type="Gramene" id="TraesCAD_scaffold_013228_01G000100.1">
    <property type="protein sequence ID" value="TraesCAD_scaffold_013228_01G000100.1"/>
    <property type="gene ID" value="TraesCAD_scaffold_013228_01G000100"/>
</dbReference>
<dbReference type="Gramene" id="TraesRN4B0100479200.1">
    <property type="protein sequence ID" value="TraesRN4B0100479200.1"/>
    <property type="gene ID" value="TraesRN4B0100479200"/>
</dbReference>
<organism evidence="2">
    <name type="scientific">Triticum aestivum</name>
    <name type="common">Wheat</name>
    <dbReference type="NCBI Taxonomy" id="4565"/>
    <lineage>
        <taxon>Eukaryota</taxon>
        <taxon>Viridiplantae</taxon>
        <taxon>Streptophyta</taxon>
        <taxon>Embryophyta</taxon>
        <taxon>Tracheophyta</taxon>
        <taxon>Spermatophyta</taxon>
        <taxon>Magnoliopsida</taxon>
        <taxon>Liliopsida</taxon>
        <taxon>Poales</taxon>
        <taxon>Poaceae</taxon>
        <taxon>BOP clade</taxon>
        <taxon>Pooideae</taxon>
        <taxon>Triticodae</taxon>
        <taxon>Triticeae</taxon>
        <taxon>Triticinae</taxon>
        <taxon>Triticum</taxon>
    </lineage>
</organism>
<dbReference type="Gramene" id="TraesROB_scaffold_037522_01G000100.1">
    <property type="protein sequence ID" value="TraesROB_scaffold_037522_01G000100.1"/>
    <property type="gene ID" value="TraesROB_scaffold_037522_01G000100"/>
</dbReference>
<evidence type="ECO:0000256" key="1">
    <source>
        <dbReference type="SAM" id="MobiDB-lite"/>
    </source>
</evidence>
<dbReference type="Gramene" id="TraesWEE_scaffold_007838_01G000100.1">
    <property type="protein sequence ID" value="TraesWEE_scaffold_007838_01G000100.1"/>
    <property type="gene ID" value="TraesWEE_scaffold_007838_01G000100"/>
</dbReference>
<dbReference type="Gramene" id="TraesSYM4B03G02319310.1">
    <property type="protein sequence ID" value="TraesSYM4B03G02319310.1.CDS1"/>
    <property type="gene ID" value="TraesSYM4B03G02319310"/>
</dbReference>
<dbReference type="Proteomes" id="UP000019116">
    <property type="component" value="Chromosome 4B"/>
</dbReference>